<reference evidence="2" key="1">
    <citation type="journal article" date="2017" name="Nat. Ecol. Evol.">
        <title>Genome expansion and lineage-specific genetic innovations in the forest pathogenic fungi Armillaria.</title>
        <authorList>
            <person name="Sipos G."/>
            <person name="Prasanna A.N."/>
            <person name="Walter M.C."/>
            <person name="O'Connor E."/>
            <person name="Balint B."/>
            <person name="Krizsan K."/>
            <person name="Kiss B."/>
            <person name="Hess J."/>
            <person name="Varga T."/>
            <person name="Slot J."/>
            <person name="Riley R."/>
            <person name="Boka B."/>
            <person name="Rigling D."/>
            <person name="Barry K."/>
            <person name="Lee J."/>
            <person name="Mihaltcheva S."/>
            <person name="LaButti K."/>
            <person name="Lipzen A."/>
            <person name="Waldron R."/>
            <person name="Moloney N.M."/>
            <person name="Sperisen C."/>
            <person name="Kredics L."/>
            <person name="Vagvoelgyi C."/>
            <person name="Patrignani A."/>
            <person name="Fitzpatrick D."/>
            <person name="Nagy I."/>
            <person name="Doyle S."/>
            <person name="Anderson J.B."/>
            <person name="Grigoriev I.V."/>
            <person name="Gueldener U."/>
            <person name="Muensterkoetter M."/>
            <person name="Nagy L.G."/>
        </authorList>
    </citation>
    <scope>NUCLEOTIDE SEQUENCE [LARGE SCALE GENOMIC DNA]</scope>
    <source>
        <strain evidence="2">28-4</strain>
    </source>
</reference>
<dbReference type="AlphaFoldDB" id="A0A2H3AVL4"/>
<evidence type="ECO:0000313" key="2">
    <source>
        <dbReference type="Proteomes" id="UP000218334"/>
    </source>
</evidence>
<keyword evidence="2" id="KW-1185">Reference proteome</keyword>
<organism evidence="1 2">
    <name type="scientific">Armillaria solidipes</name>
    <dbReference type="NCBI Taxonomy" id="1076256"/>
    <lineage>
        <taxon>Eukaryota</taxon>
        <taxon>Fungi</taxon>
        <taxon>Dikarya</taxon>
        <taxon>Basidiomycota</taxon>
        <taxon>Agaricomycotina</taxon>
        <taxon>Agaricomycetes</taxon>
        <taxon>Agaricomycetidae</taxon>
        <taxon>Agaricales</taxon>
        <taxon>Marasmiineae</taxon>
        <taxon>Physalacriaceae</taxon>
        <taxon>Armillaria</taxon>
    </lineage>
</organism>
<gene>
    <name evidence="1" type="ORF">ARMSODRAFT_561032</name>
</gene>
<dbReference type="PROSITE" id="PS51257">
    <property type="entry name" value="PROKAR_LIPOPROTEIN"/>
    <property type="match status" value="1"/>
</dbReference>
<proteinExistence type="predicted"/>
<accession>A0A2H3AVL4</accession>
<evidence type="ECO:0000313" key="1">
    <source>
        <dbReference type="EMBL" id="PBK62789.1"/>
    </source>
</evidence>
<sequence>MPRSMRCHSLFFVSWMACRSGCRVHYISRTVSKGDHLNCDIKVYRIFNYKFISREAMGAFVRRHVNND</sequence>
<protein>
    <submittedName>
        <fullName evidence="1">Uncharacterized protein</fullName>
    </submittedName>
</protein>
<dbReference type="Proteomes" id="UP000218334">
    <property type="component" value="Unassembled WGS sequence"/>
</dbReference>
<dbReference type="EMBL" id="KZ293463">
    <property type="protein sequence ID" value="PBK62789.1"/>
    <property type="molecule type" value="Genomic_DNA"/>
</dbReference>
<name>A0A2H3AVL4_9AGAR</name>